<reference evidence="8" key="1">
    <citation type="submission" date="2023-07" db="EMBL/GenBank/DDBJ databases">
        <title>Study on multiphase classification of strain Alteromonas salexigens isolated from the Yellow Sea.</title>
        <authorList>
            <person name="Sun L."/>
        </authorList>
    </citation>
    <scope>NUCLEOTIDE SEQUENCE [LARGE SCALE GENOMIC DNA]</scope>
    <source>
        <strain evidence="8">ASW11-19</strain>
    </source>
</reference>
<keyword evidence="2" id="KW-1003">Cell membrane</keyword>
<evidence type="ECO:0000256" key="1">
    <source>
        <dbReference type="ARBA" id="ARBA00004651"/>
    </source>
</evidence>
<keyword evidence="8" id="KW-1185">Reference proteome</keyword>
<evidence type="ECO:0000256" key="3">
    <source>
        <dbReference type="ARBA" id="ARBA00022692"/>
    </source>
</evidence>
<organism evidence="7 8">
    <name type="scientific">Alteromonas salexigens</name>
    <dbReference type="NCBI Taxonomy" id="2982530"/>
    <lineage>
        <taxon>Bacteria</taxon>
        <taxon>Pseudomonadati</taxon>
        <taxon>Pseudomonadota</taxon>
        <taxon>Gammaproteobacteria</taxon>
        <taxon>Alteromonadales</taxon>
        <taxon>Alteromonadaceae</taxon>
        <taxon>Alteromonas/Salinimonas group</taxon>
        <taxon>Alteromonas</taxon>
    </lineage>
</organism>
<dbReference type="RefSeq" id="WP_262992289.1">
    <property type="nucleotide sequence ID" value="NZ_JAOTJC010000004.1"/>
</dbReference>
<keyword evidence="5 6" id="KW-0472">Membrane</keyword>
<evidence type="ECO:0000256" key="6">
    <source>
        <dbReference type="SAM" id="Phobius"/>
    </source>
</evidence>
<evidence type="ECO:0000256" key="4">
    <source>
        <dbReference type="ARBA" id="ARBA00022989"/>
    </source>
</evidence>
<protein>
    <submittedName>
        <fullName evidence="7">ATP synthase subunit I</fullName>
    </submittedName>
</protein>
<feature type="transmembrane region" description="Helical" evidence="6">
    <location>
        <begin position="83"/>
        <end position="99"/>
    </location>
</feature>
<feature type="transmembrane region" description="Helical" evidence="6">
    <location>
        <begin position="105"/>
        <end position="122"/>
    </location>
</feature>
<dbReference type="InterPro" id="IPR005598">
    <property type="entry name" value="ATP_synth_I"/>
</dbReference>
<keyword evidence="3 6" id="KW-0812">Transmembrane</keyword>
<gene>
    <name evidence="7" type="ORF">OCL06_03195</name>
</gene>
<evidence type="ECO:0000313" key="8">
    <source>
        <dbReference type="Proteomes" id="UP001209257"/>
    </source>
</evidence>
<proteinExistence type="predicted"/>
<comment type="subcellular location">
    <subcellularLocation>
        <location evidence="1">Cell membrane</location>
        <topology evidence="1">Multi-pass membrane protein</topology>
    </subcellularLocation>
</comment>
<feature type="transmembrane region" description="Helical" evidence="6">
    <location>
        <begin position="12"/>
        <end position="34"/>
    </location>
</feature>
<accession>A0ABT2VNS0</accession>
<feature type="transmembrane region" description="Helical" evidence="6">
    <location>
        <begin position="40"/>
        <end position="62"/>
    </location>
</feature>
<name>A0ABT2VNS0_9ALTE</name>
<dbReference type="Proteomes" id="UP001209257">
    <property type="component" value="Unassembled WGS sequence"/>
</dbReference>
<comment type="caution">
    <text evidence="7">The sequence shown here is derived from an EMBL/GenBank/DDBJ whole genome shotgun (WGS) entry which is preliminary data.</text>
</comment>
<sequence length="130" mass="13917">MSRDLVGQGKKIAKKGMFFQGVTALILILAGVVFSNAHTALSLACGAVVSILPTLIFAGFAFRYAGARQSNLVARSFSQGAKIKLALTMILFVVAFMGLQASPLPVIIGYVITTVSYWLALFRDNTQQSE</sequence>
<evidence type="ECO:0000256" key="2">
    <source>
        <dbReference type="ARBA" id="ARBA00022475"/>
    </source>
</evidence>
<evidence type="ECO:0000313" key="7">
    <source>
        <dbReference type="EMBL" id="MCU7553604.1"/>
    </source>
</evidence>
<evidence type="ECO:0000256" key="5">
    <source>
        <dbReference type="ARBA" id="ARBA00023136"/>
    </source>
</evidence>
<keyword evidence="4 6" id="KW-1133">Transmembrane helix</keyword>
<dbReference type="Pfam" id="PF03899">
    <property type="entry name" value="ATP-synt_I"/>
    <property type="match status" value="1"/>
</dbReference>
<dbReference type="EMBL" id="JAOTJC010000004">
    <property type="protein sequence ID" value="MCU7553604.1"/>
    <property type="molecule type" value="Genomic_DNA"/>
</dbReference>